<proteinExistence type="inferred from homology"/>
<name>A0ABX7DZH9_9BACI</name>
<dbReference type="NCBIfam" id="TIGR02473">
    <property type="entry name" value="flagell_FliJ"/>
    <property type="match status" value="1"/>
</dbReference>
<comment type="subcellular location">
    <subcellularLocation>
        <location evidence="1">Cell membrane</location>
        <topology evidence="1">Peripheral membrane protein</topology>
        <orientation evidence="1">Cytoplasmic side</orientation>
    </subcellularLocation>
</comment>
<evidence type="ECO:0000256" key="6">
    <source>
        <dbReference type="ARBA" id="ARBA00022500"/>
    </source>
</evidence>
<dbReference type="Proteomes" id="UP000595691">
    <property type="component" value="Chromosome"/>
</dbReference>
<keyword evidence="8" id="KW-0653">Protein transport</keyword>
<keyword evidence="12" id="KW-0966">Cell projection</keyword>
<evidence type="ECO:0000313" key="13">
    <source>
        <dbReference type="Proteomes" id="UP000595691"/>
    </source>
</evidence>
<keyword evidence="4" id="KW-0813">Transport</keyword>
<gene>
    <name evidence="12" type="primary">fliJ</name>
    <name evidence="12" type="ORF">I5776_12705</name>
</gene>
<keyword evidence="10" id="KW-1006">Bacterial flagellum protein export</keyword>
<evidence type="ECO:0000256" key="2">
    <source>
        <dbReference type="ARBA" id="ARBA00010004"/>
    </source>
</evidence>
<sequence length="148" mass="18267">MKYQYKFEKILSLKEREKDEALSTYQKSVKRFENVAEELYQLLKKKEDLLDFQTSKLETGLSIQEIRHHQRFITNLEKSIKHYQDLVINARNQMNWYEQKLQEKNIEMKKYEKLKEKDFEKYLFLIQEMENKQIDEISTQIYFHRSGN</sequence>
<evidence type="ECO:0000256" key="3">
    <source>
        <dbReference type="ARBA" id="ARBA00020392"/>
    </source>
</evidence>
<dbReference type="EMBL" id="CP065425">
    <property type="protein sequence ID" value="QQZ07947.1"/>
    <property type="molecule type" value="Genomic_DNA"/>
</dbReference>
<dbReference type="InterPro" id="IPR012823">
    <property type="entry name" value="Flagell_FliJ"/>
</dbReference>
<keyword evidence="12" id="KW-0282">Flagellum</keyword>
<dbReference type="Pfam" id="PF02050">
    <property type="entry name" value="FliJ"/>
    <property type="match status" value="1"/>
</dbReference>
<feature type="coiled-coil region" evidence="11">
    <location>
        <begin position="73"/>
        <end position="117"/>
    </location>
</feature>
<keyword evidence="9" id="KW-0472">Membrane</keyword>
<dbReference type="RefSeq" id="WP_202776777.1">
    <property type="nucleotide sequence ID" value="NZ_CP065425.1"/>
</dbReference>
<dbReference type="InterPro" id="IPR053716">
    <property type="entry name" value="Flag_assembly_chemotaxis_eff"/>
</dbReference>
<protein>
    <recommendedName>
        <fullName evidence="3">Flagellar FliJ protein</fullName>
    </recommendedName>
</protein>
<evidence type="ECO:0000256" key="1">
    <source>
        <dbReference type="ARBA" id="ARBA00004413"/>
    </source>
</evidence>
<reference evidence="12 13" key="1">
    <citation type="submission" date="2020-11" db="EMBL/GenBank/DDBJ databases">
        <title>Taxonomic evaluation of the Bacillus sporothermodurans group of bacteria based on whole genome sequences.</title>
        <authorList>
            <person name="Fiedler G."/>
            <person name="Herbstmann A.-D."/>
            <person name="Doll E."/>
            <person name="Wenning M."/>
            <person name="Brinks E."/>
            <person name="Kabisch J."/>
            <person name="Breitenwieser F."/>
            <person name="Lappann M."/>
            <person name="Boehnlein C."/>
            <person name="Franz C."/>
        </authorList>
    </citation>
    <scope>NUCLEOTIDE SEQUENCE [LARGE SCALE GENOMIC DNA]</scope>
    <source>
        <strain evidence="12 13">JCM 19841</strain>
    </source>
</reference>
<organism evidence="12 13">
    <name type="scientific">Heyndrickxia vini</name>
    <dbReference type="NCBI Taxonomy" id="1476025"/>
    <lineage>
        <taxon>Bacteria</taxon>
        <taxon>Bacillati</taxon>
        <taxon>Bacillota</taxon>
        <taxon>Bacilli</taxon>
        <taxon>Bacillales</taxon>
        <taxon>Bacillaceae</taxon>
        <taxon>Heyndrickxia</taxon>
    </lineage>
</organism>
<evidence type="ECO:0000256" key="5">
    <source>
        <dbReference type="ARBA" id="ARBA00022475"/>
    </source>
</evidence>
<evidence type="ECO:0000256" key="10">
    <source>
        <dbReference type="ARBA" id="ARBA00023225"/>
    </source>
</evidence>
<evidence type="ECO:0000256" key="9">
    <source>
        <dbReference type="ARBA" id="ARBA00023136"/>
    </source>
</evidence>
<keyword evidence="12" id="KW-0969">Cilium</keyword>
<keyword evidence="13" id="KW-1185">Reference proteome</keyword>
<evidence type="ECO:0000313" key="12">
    <source>
        <dbReference type="EMBL" id="QQZ07947.1"/>
    </source>
</evidence>
<evidence type="ECO:0000256" key="8">
    <source>
        <dbReference type="ARBA" id="ARBA00022927"/>
    </source>
</evidence>
<accession>A0ABX7DZH9</accession>
<keyword evidence="5" id="KW-1003">Cell membrane</keyword>
<evidence type="ECO:0000256" key="4">
    <source>
        <dbReference type="ARBA" id="ARBA00022448"/>
    </source>
</evidence>
<comment type="similarity">
    <text evidence="2">Belongs to the FliJ family.</text>
</comment>
<keyword evidence="6" id="KW-0145">Chemotaxis</keyword>
<keyword evidence="11" id="KW-0175">Coiled coil</keyword>
<evidence type="ECO:0000256" key="11">
    <source>
        <dbReference type="SAM" id="Coils"/>
    </source>
</evidence>
<dbReference type="Gene3D" id="1.10.287.1700">
    <property type="match status" value="1"/>
</dbReference>
<evidence type="ECO:0000256" key="7">
    <source>
        <dbReference type="ARBA" id="ARBA00022795"/>
    </source>
</evidence>
<keyword evidence="7" id="KW-1005">Bacterial flagellum biogenesis</keyword>